<dbReference type="InterPro" id="IPR050148">
    <property type="entry name" value="Terpene_synthase-like"/>
</dbReference>
<dbReference type="GO" id="GO:0016114">
    <property type="term" value="P:terpenoid biosynthetic process"/>
    <property type="evidence" value="ECO:0007669"/>
    <property type="project" value="InterPro"/>
</dbReference>
<dbReference type="EnsemblPlants" id="Solyc02g079900.1.1">
    <property type="protein sequence ID" value="Solyc02g079900.1.1.1"/>
    <property type="gene ID" value="Solyc02g079900.1"/>
</dbReference>
<sequence length="56" mass="6451">MIIYFFYAVGIASEAQHGSIRKWITKVIQLVLIIDDVYDIYASLADVQLFTRAIEK</sequence>
<dbReference type="GO" id="GO:0000287">
    <property type="term" value="F:magnesium ion binding"/>
    <property type="evidence" value="ECO:0007669"/>
    <property type="project" value="InterPro"/>
</dbReference>
<protein>
    <recommendedName>
        <fullName evidence="2">Terpene synthase metal-binding domain-containing protein</fullName>
    </recommendedName>
</protein>
<evidence type="ECO:0000313" key="4">
    <source>
        <dbReference type="Proteomes" id="UP000004994"/>
    </source>
</evidence>
<reference evidence="3" key="2">
    <citation type="submission" date="2019-01" db="UniProtKB">
        <authorList>
            <consortium name="EnsemblPlants"/>
        </authorList>
    </citation>
    <scope>IDENTIFICATION</scope>
    <source>
        <strain evidence="3">cv. Heinz 1706</strain>
    </source>
</reference>
<reference evidence="3" key="1">
    <citation type="journal article" date="2012" name="Nature">
        <title>The tomato genome sequence provides insights into fleshy fruit evolution.</title>
        <authorList>
            <consortium name="Tomato Genome Consortium"/>
        </authorList>
    </citation>
    <scope>NUCLEOTIDE SEQUENCE [LARGE SCALE GENOMIC DNA]</scope>
    <source>
        <strain evidence="3">cv. Heinz 1706</strain>
    </source>
</reference>
<dbReference type="STRING" id="4081.A0A3Q7F4S3"/>
<dbReference type="SUPFAM" id="SSF48576">
    <property type="entry name" value="Terpenoid synthases"/>
    <property type="match status" value="1"/>
</dbReference>
<dbReference type="Gramene" id="Solyc02g079900.1.1">
    <property type="protein sequence ID" value="Solyc02g079900.1.1.1"/>
    <property type="gene ID" value="Solyc02g079900.1"/>
</dbReference>
<dbReference type="Proteomes" id="UP000004994">
    <property type="component" value="Chromosome 2"/>
</dbReference>
<dbReference type="Gene3D" id="1.10.600.10">
    <property type="entry name" value="Farnesyl Diphosphate Synthase"/>
    <property type="match status" value="1"/>
</dbReference>
<dbReference type="InterPro" id="IPR005630">
    <property type="entry name" value="Terpene_synthase_metal-bd"/>
</dbReference>
<dbReference type="PANTHER" id="PTHR31225:SF94">
    <property type="entry name" value="ALPHA-FARNESENE SYNTHASE"/>
    <property type="match status" value="1"/>
</dbReference>
<evidence type="ECO:0000256" key="1">
    <source>
        <dbReference type="ARBA" id="ARBA00022723"/>
    </source>
</evidence>
<accession>A0A3Q7F4S3</accession>
<dbReference type="GO" id="GO:0010333">
    <property type="term" value="F:terpene synthase activity"/>
    <property type="evidence" value="ECO:0007669"/>
    <property type="project" value="InterPro"/>
</dbReference>
<dbReference type="Pfam" id="PF03936">
    <property type="entry name" value="Terpene_synth_C"/>
    <property type="match status" value="1"/>
</dbReference>
<dbReference type="InterPro" id="IPR008949">
    <property type="entry name" value="Isoprenoid_synthase_dom_sf"/>
</dbReference>
<proteinExistence type="predicted"/>
<feature type="domain" description="Terpene synthase metal-binding" evidence="2">
    <location>
        <begin position="4"/>
        <end position="56"/>
    </location>
</feature>
<dbReference type="PANTHER" id="PTHR31225">
    <property type="entry name" value="OS04G0344100 PROTEIN-RELATED"/>
    <property type="match status" value="1"/>
</dbReference>
<dbReference type="InParanoid" id="A0A3Q7F4S3"/>
<dbReference type="AlphaFoldDB" id="A0A3Q7F4S3"/>
<name>A0A3Q7F4S3_SOLLC</name>
<organism evidence="3">
    <name type="scientific">Solanum lycopersicum</name>
    <name type="common">Tomato</name>
    <name type="synonym">Lycopersicon esculentum</name>
    <dbReference type="NCBI Taxonomy" id="4081"/>
    <lineage>
        <taxon>Eukaryota</taxon>
        <taxon>Viridiplantae</taxon>
        <taxon>Streptophyta</taxon>
        <taxon>Embryophyta</taxon>
        <taxon>Tracheophyta</taxon>
        <taxon>Spermatophyta</taxon>
        <taxon>Magnoliopsida</taxon>
        <taxon>eudicotyledons</taxon>
        <taxon>Gunneridae</taxon>
        <taxon>Pentapetalae</taxon>
        <taxon>asterids</taxon>
        <taxon>lamiids</taxon>
        <taxon>Solanales</taxon>
        <taxon>Solanaceae</taxon>
        <taxon>Solanoideae</taxon>
        <taxon>Solaneae</taxon>
        <taxon>Solanum</taxon>
        <taxon>Solanum subgen. Lycopersicon</taxon>
    </lineage>
</organism>
<keyword evidence="1" id="KW-0479">Metal-binding</keyword>
<evidence type="ECO:0000259" key="2">
    <source>
        <dbReference type="Pfam" id="PF03936"/>
    </source>
</evidence>
<evidence type="ECO:0000313" key="3">
    <source>
        <dbReference type="EnsemblPlants" id="Solyc02g079900.1.1.1"/>
    </source>
</evidence>
<keyword evidence="4" id="KW-1185">Reference proteome</keyword>
<dbReference type="PaxDb" id="4081-Solyc02g079900.1.1"/>